<name>A0A0M2NBH4_9FIRM</name>
<dbReference type="EMBL" id="LAYJ01000116">
    <property type="protein sequence ID" value="KKI49844.1"/>
    <property type="molecule type" value="Genomic_DNA"/>
</dbReference>
<gene>
    <name evidence="1" type="ORF">CHK_2652</name>
</gene>
<accession>A0A0M2NBH4</accession>
<dbReference type="Proteomes" id="UP000034076">
    <property type="component" value="Unassembled WGS sequence"/>
</dbReference>
<reference evidence="1 2" key="1">
    <citation type="submission" date="2015-04" db="EMBL/GenBank/DDBJ databases">
        <title>Draft genome sequence of bacteremic isolate Catabacter hongkongensis type strain HKU16T.</title>
        <authorList>
            <person name="Lau S.K."/>
            <person name="Teng J.L."/>
            <person name="Huang Y."/>
            <person name="Curreem S.O."/>
            <person name="Tsui S.K."/>
            <person name="Woo P.C."/>
        </authorList>
    </citation>
    <scope>NUCLEOTIDE SEQUENCE [LARGE SCALE GENOMIC DNA]</scope>
    <source>
        <strain evidence="1 2">HKU16</strain>
    </source>
</reference>
<evidence type="ECO:0000313" key="1">
    <source>
        <dbReference type="EMBL" id="KKI49844.1"/>
    </source>
</evidence>
<protein>
    <submittedName>
        <fullName evidence="1">Uncharacterized protein</fullName>
    </submittedName>
</protein>
<proteinExistence type="predicted"/>
<comment type="caution">
    <text evidence="1">The sequence shown here is derived from an EMBL/GenBank/DDBJ whole genome shotgun (WGS) entry which is preliminary data.</text>
</comment>
<dbReference type="AlphaFoldDB" id="A0A0M2NBH4"/>
<sequence length="54" mass="6179">MLSFAQNRVFAANRLPVRVLKPYRFAHCSVSNPQNHKCFAFARSIYFSGIMSAK</sequence>
<keyword evidence="2" id="KW-1185">Reference proteome</keyword>
<organism evidence="1 2">
    <name type="scientific">Christensenella hongkongensis</name>
    <dbReference type="NCBI Taxonomy" id="270498"/>
    <lineage>
        <taxon>Bacteria</taxon>
        <taxon>Bacillati</taxon>
        <taxon>Bacillota</taxon>
        <taxon>Clostridia</taxon>
        <taxon>Christensenellales</taxon>
        <taxon>Christensenellaceae</taxon>
        <taxon>Christensenella</taxon>
    </lineage>
</organism>
<evidence type="ECO:0000313" key="2">
    <source>
        <dbReference type="Proteomes" id="UP000034076"/>
    </source>
</evidence>